<comment type="subcellular location">
    <subcellularLocation>
        <location evidence="2">Cytoplasm</location>
        <location evidence="2">Cytoskeleton</location>
        <location evidence="2">Microtubule organizing center</location>
        <location evidence="2">Centrosome</location>
    </subcellularLocation>
    <subcellularLocation>
        <location evidence="1">Cytoplasm</location>
        <location evidence="1">Cytoskeleton</location>
        <location evidence="1">Spindle</location>
    </subcellularLocation>
</comment>
<sequence length="151" mass="17265">MEKIPKSYTSMSEDQKQLYQLTRHADVNIDPTLFGNILQFLEADVHPEAICKMLKDTVPKSPYGDEKNQEKIERMNRRRSQKLSATSSSDESKKKFDQFADQSFHQPPSALLPKPVARAIMSCKNKTSRKSTCIFLSQISSSHNFHITTQT</sequence>
<dbReference type="InterPro" id="IPR024332">
    <property type="entry name" value="MOZART2"/>
</dbReference>
<evidence type="ECO:0000256" key="1">
    <source>
        <dbReference type="ARBA" id="ARBA00004186"/>
    </source>
</evidence>
<dbReference type="EMBL" id="OU015567">
    <property type="protein sequence ID" value="CAG5111374.1"/>
    <property type="molecule type" value="Genomic_DNA"/>
</dbReference>
<keyword evidence="4" id="KW-0963">Cytoplasm</keyword>
<keyword evidence="5" id="KW-0206">Cytoskeleton</keyword>
<gene>
    <name evidence="7" type="ORF">OKIOD_LOCUS14455</name>
</gene>
<evidence type="ECO:0000256" key="2">
    <source>
        <dbReference type="ARBA" id="ARBA00004300"/>
    </source>
</evidence>
<organism evidence="7 8">
    <name type="scientific">Oikopleura dioica</name>
    <name type="common">Tunicate</name>
    <dbReference type="NCBI Taxonomy" id="34765"/>
    <lineage>
        <taxon>Eukaryota</taxon>
        <taxon>Metazoa</taxon>
        <taxon>Chordata</taxon>
        <taxon>Tunicata</taxon>
        <taxon>Appendicularia</taxon>
        <taxon>Copelata</taxon>
        <taxon>Oikopleuridae</taxon>
        <taxon>Oikopleura</taxon>
    </lineage>
</organism>
<reference evidence="7 8" key="1">
    <citation type="submission" date="2021-04" db="EMBL/GenBank/DDBJ databases">
        <authorList>
            <person name="Bliznina A."/>
        </authorList>
    </citation>
    <scope>NUCLEOTIDE SEQUENCE [LARGE SCALE GENOMIC DNA]</scope>
</reference>
<proteinExistence type="inferred from homology"/>
<evidence type="ECO:0000256" key="3">
    <source>
        <dbReference type="ARBA" id="ARBA00007286"/>
    </source>
</evidence>
<evidence type="ECO:0000313" key="8">
    <source>
        <dbReference type="Proteomes" id="UP001158576"/>
    </source>
</evidence>
<dbReference type="Pfam" id="PF12926">
    <property type="entry name" value="MOZART2"/>
    <property type="match status" value="1"/>
</dbReference>
<keyword evidence="8" id="KW-1185">Reference proteome</keyword>
<dbReference type="Proteomes" id="UP001158576">
    <property type="component" value="Chromosome 2"/>
</dbReference>
<feature type="region of interest" description="Disordered" evidence="6">
    <location>
        <begin position="56"/>
        <end position="110"/>
    </location>
</feature>
<protein>
    <submittedName>
        <fullName evidence="7">Oidioi.mRNA.OKI2018_I69.chr2.g5690.t1.cds</fullName>
    </submittedName>
</protein>
<feature type="compositionally biased region" description="Basic and acidic residues" evidence="6">
    <location>
        <begin position="56"/>
        <end position="75"/>
    </location>
</feature>
<evidence type="ECO:0000256" key="6">
    <source>
        <dbReference type="SAM" id="MobiDB-lite"/>
    </source>
</evidence>
<evidence type="ECO:0000256" key="5">
    <source>
        <dbReference type="ARBA" id="ARBA00023212"/>
    </source>
</evidence>
<comment type="similarity">
    <text evidence="3">Belongs to the MOZART2 family.</text>
</comment>
<accession>A0ABN7T4B3</accession>
<evidence type="ECO:0000256" key="4">
    <source>
        <dbReference type="ARBA" id="ARBA00022490"/>
    </source>
</evidence>
<evidence type="ECO:0000313" key="7">
    <source>
        <dbReference type="EMBL" id="CAG5111374.1"/>
    </source>
</evidence>
<name>A0ABN7T4B3_OIKDI</name>